<gene>
    <name evidence="1" type="ORF">SDC9_181402</name>
</gene>
<sequence length="57" mass="6120">MAGCGVRQVGYFAADPRERKGSFEAVADQSIEAGNGEYGMAGGRGWHRHPAIVARDR</sequence>
<dbReference type="EMBL" id="VSSQ01086658">
    <property type="protein sequence ID" value="MPN33910.1"/>
    <property type="molecule type" value="Genomic_DNA"/>
</dbReference>
<dbReference type="AlphaFoldDB" id="A0A645H5C6"/>
<protein>
    <submittedName>
        <fullName evidence="1">Uncharacterized protein</fullName>
    </submittedName>
</protein>
<name>A0A645H5C6_9ZZZZ</name>
<accession>A0A645H5C6</accession>
<reference evidence="1" key="1">
    <citation type="submission" date="2019-08" db="EMBL/GenBank/DDBJ databases">
        <authorList>
            <person name="Kucharzyk K."/>
            <person name="Murdoch R.W."/>
            <person name="Higgins S."/>
            <person name="Loffler F."/>
        </authorList>
    </citation>
    <scope>NUCLEOTIDE SEQUENCE</scope>
</reference>
<proteinExistence type="predicted"/>
<evidence type="ECO:0000313" key="1">
    <source>
        <dbReference type="EMBL" id="MPN33910.1"/>
    </source>
</evidence>
<organism evidence="1">
    <name type="scientific">bioreactor metagenome</name>
    <dbReference type="NCBI Taxonomy" id="1076179"/>
    <lineage>
        <taxon>unclassified sequences</taxon>
        <taxon>metagenomes</taxon>
        <taxon>ecological metagenomes</taxon>
    </lineage>
</organism>
<comment type="caution">
    <text evidence="1">The sequence shown here is derived from an EMBL/GenBank/DDBJ whole genome shotgun (WGS) entry which is preliminary data.</text>
</comment>